<evidence type="ECO:0000313" key="3">
    <source>
        <dbReference type="EMBL" id="BBH17159.1"/>
    </source>
</evidence>
<dbReference type="OrthoDB" id="4735656at2"/>
<dbReference type="Proteomes" id="UP000271573">
    <property type="component" value="Chromosome"/>
</dbReference>
<gene>
    <name evidence="3" type="ORF">Back2_14460</name>
</gene>
<protein>
    <recommendedName>
        <fullName evidence="2">MobA-like NTP transferase domain-containing protein</fullName>
    </recommendedName>
</protein>
<name>A0A3G9J2D6_9ACTN</name>
<sequence length="163" mass="16767">MFDAIVLVGGRATRFGGLDKTAIEIDGVRVVDRVLAGVAAAARVIVVGPEVSGGPVAAVASALDSVTSPIVVTLAGDQPWIAPAVPLLVAAVADYDVAVLVADDRRHYLAAAWRTSSLRAAITELDSPVDAAVRSLFEGRSVVDVPDTGGWSRDIDSPADLPE</sequence>
<evidence type="ECO:0000256" key="1">
    <source>
        <dbReference type="ARBA" id="ARBA00022679"/>
    </source>
</evidence>
<evidence type="ECO:0000259" key="2">
    <source>
        <dbReference type="Pfam" id="PF12804"/>
    </source>
</evidence>
<dbReference type="Gene3D" id="3.90.550.10">
    <property type="entry name" value="Spore Coat Polysaccharide Biosynthesis Protein SpsA, Chain A"/>
    <property type="match status" value="1"/>
</dbReference>
<evidence type="ECO:0000313" key="4">
    <source>
        <dbReference type="Proteomes" id="UP000271573"/>
    </source>
</evidence>
<keyword evidence="4" id="KW-1185">Reference proteome</keyword>
<keyword evidence="1" id="KW-0808">Transferase</keyword>
<dbReference type="PANTHER" id="PTHR19136">
    <property type="entry name" value="MOLYBDENUM COFACTOR GUANYLYLTRANSFERASE"/>
    <property type="match status" value="1"/>
</dbReference>
<dbReference type="InterPro" id="IPR025877">
    <property type="entry name" value="MobA-like_NTP_Trfase"/>
</dbReference>
<dbReference type="Pfam" id="PF12804">
    <property type="entry name" value="NTP_transf_3"/>
    <property type="match status" value="1"/>
</dbReference>
<organism evidence="3 4">
    <name type="scientific">Nocardioides baekrokdamisoli</name>
    <dbReference type="NCBI Taxonomy" id="1804624"/>
    <lineage>
        <taxon>Bacteria</taxon>
        <taxon>Bacillati</taxon>
        <taxon>Actinomycetota</taxon>
        <taxon>Actinomycetes</taxon>
        <taxon>Propionibacteriales</taxon>
        <taxon>Nocardioidaceae</taxon>
        <taxon>Nocardioides</taxon>
    </lineage>
</organism>
<dbReference type="PANTHER" id="PTHR19136:SF81">
    <property type="entry name" value="MOLYBDENUM COFACTOR GUANYLYLTRANSFERASE"/>
    <property type="match status" value="1"/>
</dbReference>
<dbReference type="SUPFAM" id="SSF53448">
    <property type="entry name" value="Nucleotide-diphospho-sugar transferases"/>
    <property type="match status" value="1"/>
</dbReference>
<dbReference type="GO" id="GO:0016779">
    <property type="term" value="F:nucleotidyltransferase activity"/>
    <property type="evidence" value="ECO:0007669"/>
    <property type="project" value="UniProtKB-ARBA"/>
</dbReference>
<accession>A0A3G9J2D6</accession>
<dbReference type="EMBL" id="AP019307">
    <property type="protein sequence ID" value="BBH17159.1"/>
    <property type="molecule type" value="Genomic_DNA"/>
</dbReference>
<dbReference type="AlphaFoldDB" id="A0A3G9J2D6"/>
<dbReference type="InterPro" id="IPR029044">
    <property type="entry name" value="Nucleotide-diphossugar_trans"/>
</dbReference>
<dbReference type="RefSeq" id="WP_125568114.1">
    <property type="nucleotide sequence ID" value="NZ_AP019307.1"/>
</dbReference>
<reference evidence="3 4" key="1">
    <citation type="submission" date="2018-11" db="EMBL/GenBank/DDBJ databases">
        <title>Complete genome sequence of Nocardioides baekrokdamisoli strain KCTC 39748.</title>
        <authorList>
            <person name="Kang S.W."/>
            <person name="Lee K.C."/>
            <person name="Kim K.K."/>
            <person name="Kim J.S."/>
            <person name="Kim D.S."/>
            <person name="Ko S.H."/>
            <person name="Yang S.H."/>
            <person name="Shin Y.K."/>
            <person name="Lee J.S."/>
        </authorList>
    </citation>
    <scope>NUCLEOTIDE SEQUENCE [LARGE SCALE GENOMIC DNA]</scope>
    <source>
        <strain evidence="3 4">KCTC 39748</strain>
    </source>
</reference>
<dbReference type="KEGG" id="nbe:Back2_14460"/>
<feature type="domain" description="MobA-like NTP transferase" evidence="2">
    <location>
        <begin position="4"/>
        <end position="138"/>
    </location>
</feature>
<proteinExistence type="predicted"/>